<gene>
    <name evidence="1" type="ORF">SAMN04488095_0854</name>
</gene>
<evidence type="ECO:0000313" key="1">
    <source>
        <dbReference type="EMBL" id="SFI44126.1"/>
    </source>
</evidence>
<dbReference type="AlphaFoldDB" id="A0A1I3I870"/>
<evidence type="ECO:0000313" key="2">
    <source>
        <dbReference type="Proteomes" id="UP000199110"/>
    </source>
</evidence>
<organism evidence="1 2">
    <name type="scientific">Jannaschia pohangensis</name>
    <dbReference type="NCBI Taxonomy" id="390807"/>
    <lineage>
        <taxon>Bacteria</taxon>
        <taxon>Pseudomonadati</taxon>
        <taxon>Pseudomonadota</taxon>
        <taxon>Alphaproteobacteria</taxon>
        <taxon>Rhodobacterales</taxon>
        <taxon>Roseobacteraceae</taxon>
        <taxon>Jannaschia</taxon>
    </lineage>
</organism>
<dbReference type="STRING" id="390807.SAMN04488095_0854"/>
<accession>A0A1I3I870</accession>
<keyword evidence="2" id="KW-1185">Reference proteome</keyword>
<protein>
    <submittedName>
        <fullName evidence="1">Uncharacterized protein</fullName>
    </submittedName>
</protein>
<name>A0A1I3I870_9RHOB</name>
<dbReference type="EMBL" id="FORA01000001">
    <property type="protein sequence ID" value="SFI44126.1"/>
    <property type="molecule type" value="Genomic_DNA"/>
</dbReference>
<dbReference type="RefSeq" id="WP_092777412.1">
    <property type="nucleotide sequence ID" value="NZ_FORA01000001.1"/>
</dbReference>
<proteinExistence type="predicted"/>
<reference evidence="1 2" key="1">
    <citation type="submission" date="2016-10" db="EMBL/GenBank/DDBJ databases">
        <authorList>
            <person name="de Groot N.N."/>
        </authorList>
    </citation>
    <scope>NUCLEOTIDE SEQUENCE [LARGE SCALE GENOMIC DNA]</scope>
    <source>
        <strain evidence="1 2">DSM 19073</strain>
    </source>
</reference>
<dbReference type="Proteomes" id="UP000199110">
    <property type="component" value="Unassembled WGS sequence"/>
</dbReference>
<sequence length="85" mass="9209">MTLSVLPDPDIAFPRPLSPAELTELVRMLVAFKLIPGEHRGFESPLINDLLRQAIARAPSIPVAMAGHVTPLRDAFDVLIAGNRA</sequence>